<keyword evidence="2" id="KW-1185">Reference proteome</keyword>
<sequence length="22" mass="2692">MLILVKHGEREKEQMVWHLVLC</sequence>
<evidence type="ECO:0000313" key="1">
    <source>
        <dbReference type="EMBL" id="CAR98283.1"/>
    </source>
</evidence>
<dbReference type="InParanoid" id="B6IEF3"/>
<protein>
    <submittedName>
        <fullName evidence="1">Protein CBG27858</fullName>
    </submittedName>
</protein>
<accession>B6IEF3</accession>
<dbReference type="GeneID" id="68919307"/>
<dbReference type="CTD" id="68919307"/>
<reference evidence="1 2" key="2">
    <citation type="journal article" date="2011" name="PLoS Genet.">
        <title>Caenorhabditis briggsae recombinant inbred line genotypes reveal inter-strain incompatibility and the evolution of recombination.</title>
        <authorList>
            <person name="Ross J.A."/>
            <person name="Koboldt D.C."/>
            <person name="Staisch J.E."/>
            <person name="Chamberlin H.M."/>
            <person name="Gupta B.P."/>
            <person name="Miller R.D."/>
            <person name="Baird S.E."/>
            <person name="Haag E.S."/>
        </authorList>
    </citation>
    <scope>NUCLEOTIDE SEQUENCE [LARGE SCALE GENOMIC DNA]</scope>
    <source>
        <strain evidence="1 2">AF16</strain>
    </source>
</reference>
<dbReference type="Proteomes" id="UP000008549">
    <property type="component" value="Unassembled WGS sequence"/>
</dbReference>
<dbReference type="RefSeq" id="XP_045097856.1">
    <property type="nucleotide sequence ID" value="XM_045240079.1"/>
</dbReference>
<reference evidence="1 2" key="1">
    <citation type="journal article" date="2003" name="PLoS Biol.">
        <title>The genome sequence of Caenorhabditis briggsae: a platform for comparative genomics.</title>
        <authorList>
            <person name="Stein L.D."/>
            <person name="Bao Z."/>
            <person name="Blasiar D."/>
            <person name="Blumenthal T."/>
            <person name="Brent M.R."/>
            <person name="Chen N."/>
            <person name="Chinwalla A."/>
            <person name="Clarke L."/>
            <person name="Clee C."/>
            <person name="Coghlan A."/>
            <person name="Coulson A."/>
            <person name="D'Eustachio P."/>
            <person name="Fitch D.H."/>
            <person name="Fulton L.A."/>
            <person name="Fulton R.E."/>
            <person name="Griffiths-Jones S."/>
            <person name="Harris T.W."/>
            <person name="Hillier L.W."/>
            <person name="Kamath R."/>
            <person name="Kuwabara P.E."/>
            <person name="Mardis E.R."/>
            <person name="Marra M.A."/>
            <person name="Miner T.L."/>
            <person name="Minx P."/>
            <person name="Mullikin J.C."/>
            <person name="Plumb R.W."/>
            <person name="Rogers J."/>
            <person name="Schein J.E."/>
            <person name="Sohrmann M."/>
            <person name="Spieth J."/>
            <person name="Stajich J.E."/>
            <person name="Wei C."/>
            <person name="Willey D."/>
            <person name="Wilson R.K."/>
            <person name="Durbin R."/>
            <person name="Waterston R.H."/>
        </authorList>
    </citation>
    <scope>NUCLEOTIDE SEQUENCE [LARGE SCALE GENOMIC DNA]</scope>
    <source>
        <strain evidence="1 2">AF16</strain>
    </source>
</reference>
<name>B6IEF3_CAEBR</name>
<gene>
    <name evidence="1" type="ORF">CBG27858</name>
    <name evidence="1" type="ORF">CBG_27858</name>
</gene>
<organism evidence="1 2">
    <name type="scientific">Caenorhabditis briggsae</name>
    <dbReference type="NCBI Taxonomy" id="6238"/>
    <lineage>
        <taxon>Eukaryota</taxon>
        <taxon>Metazoa</taxon>
        <taxon>Ecdysozoa</taxon>
        <taxon>Nematoda</taxon>
        <taxon>Chromadorea</taxon>
        <taxon>Rhabditida</taxon>
        <taxon>Rhabditina</taxon>
        <taxon>Rhabditomorpha</taxon>
        <taxon>Rhabditoidea</taxon>
        <taxon>Rhabditidae</taxon>
        <taxon>Peloderinae</taxon>
        <taxon>Caenorhabditis</taxon>
    </lineage>
</organism>
<proteinExistence type="predicted"/>
<dbReference type="AlphaFoldDB" id="B6IEF3"/>
<dbReference type="HOGENOM" id="CLU_3425192_0_0_1"/>
<dbReference type="EMBL" id="HE601409">
    <property type="protein sequence ID" value="CAR98283.1"/>
    <property type="molecule type" value="Genomic_DNA"/>
</dbReference>
<evidence type="ECO:0000313" key="2">
    <source>
        <dbReference type="Proteomes" id="UP000008549"/>
    </source>
</evidence>
<dbReference type="KEGG" id="cbr:CBG_27858"/>